<dbReference type="RefSeq" id="WP_288199045.1">
    <property type="nucleotide sequence ID" value="NZ_LT608334.1"/>
</dbReference>
<name>A0A212L1T1_9HYPH</name>
<dbReference type="Pfam" id="PF20557">
    <property type="entry name" value="DnaT_2"/>
    <property type="match status" value="1"/>
</dbReference>
<evidence type="ECO:0000313" key="2">
    <source>
        <dbReference type="EMBL" id="SCM71505.1"/>
    </source>
</evidence>
<evidence type="ECO:0000259" key="1">
    <source>
        <dbReference type="Pfam" id="PF20557"/>
    </source>
</evidence>
<sequence>MTLVIETGTGLEDAEAYVPVDALRTYAAGRGVDLTEFDDTACEIKLRLAAQWIDTRWRYKGTRVSAGQALEFPRNGLADWSGFILTGVPKRVKDAACELAIRGLQGATLVPDLDRSGWIKSESVGPISTTYADGAPQSTVFAVAERLLEQFARDPEQQWAPFFGGSTTPLFERGMMSNPPSSLSDDD</sequence>
<organism evidence="2">
    <name type="scientific">uncultured Pleomorphomonas sp</name>
    <dbReference type="NCBI Taxonomy" id="442121"/>
    <lineage>
        <taxon>Bacteria</taxon>
        <taxon>Pseudomonadati</taxon>
        <taxon>Pseudomonadota</taxon>
        <taxon>Alphaproteobacteria</taxon>
        <taxon>Hyphomicrobiales</taxon>
        <taxon>Pleomorphomonadaceae</taxon>
        <taxon>Pleomorphomonas</taxon>
        <taxon>environmental samples</taxon>
    </lineage>
</organism>
<proteinExistence type="predicted"/>
<reference evidence="2" key="1">
    <citation type="submission" date="2016-08" db="EMBL/GenBank/DDBJ databases">
        <authorList>
            <person name="Seilhamer J.J."/>
        </authorList>
    </citation>
    <scope>NUCLEOTIDE SEQUENCE</scope>
    <source>
        <strain evidence="2">86</strain>
    </source>
</reference>
<feature type="domain" description="Putative DnaT-like" evidence="1">
    <location>
        <begin position="1"/>
        <end position="152"/>
    </location>
</feature>
<protein>
    <recommendedName>
        <fullName evidence="1">Putative DnaT-like domain-containing protein</fullName>
    </recommendedName>
</protein>
<dbReference type="InterPro" id="IPR046787">
    <property type="entry name" value="DnaT_2"/>
</dbReference>
<gene>
    <name evidence="2" type="ORF">KL86PLE_100242</name>
</gene>
<dbReference type="AlphaFoldDB" id="A0A212L1T1"/>
<accession>A0A212L1T1</accession>
<dbReference type="EMBL" id="FMJD01000002">
    <property type="protein sequence ID" value="SCM71505.1"/>
    <property type="molecule type" value="Genomic_DNA"/>
</dbReference>